<comment type="subcellular location">
    <subcellularLocation>
        <location evidence="1">Membrane</location>
        <topology evidence="1">Single-pass membrane protein</topology>
    </subcellularLocation>
</comment>
<gene>
    <name evidence="8" type="ORF">WJX72_006826</name>
</gene>
<dbReference type="AlphaFoldDB" id="A0AAW1Q7M7"/>
<keyword evidence="3 7" id="KW-0812">Transmembrane</keyword>
<dbReference type="PANTHER" id="PTHR12791">
    <property type="entry name" value="GOLGI SNARE BET1-RELATED"/>
    <property type="match status" value="1"/>
</dbReference>
<accession>A0AAW1Q7M7</accession>
<proteinExistence type="predicted"/>
<organism evidence="8 9">
    <name type="scientific">[Myrmecia] bisecta</name>
    <dbReference type="NCBI Taxonomy" id="41462"/>
    <lineage>
        <taxon>Eukaryota</taxon>
        <taxon>Viridiplantae</taxon>
        <taxon>Chlorophyta</taxon>
        <taxon>core chlorophytes</taxon>
        <taxon>Trebouxiophyceae</taxon>
        <taxon>Trebouxiales</taxon>
        <taxon>Trebouxiaceae</taxon>
        <taxon>Myrmecia</taxon>
    </lineage>
</organism>
<dbReference type="CDD" id="cd15841">
    <property type="entry name" value="SNARE_Qc"/>
    <property type="match status" value="1"/>
</dbReference>
<dbReference type="EMBL" id="JALJOR010000004">
    <property type="protein sequence ID" value="KAK9818079.1"/>
    <property type="molecule type" value="Genomic_DNA"/>
</dbReference>
<keyword evidence="2" id="KW-0813">Transport</keyword>
<evidence type="ECO:0000256" key="3">
    <source>
        <dbReference type="ARBA" id="ARBA00022692"/>
    </source>
</evidence>
<evidence type="ECO:0000256" key="2">
    <source>
        <dbReference type="ARBA" id="ARBA00022448"/>
    </source>
</evidence>
<keyword evidence="5 7" id="KW-0472">Membrane</keyword>
<dbReference type="Gene3D" id="1.20.5.110">
    <property type="match status" value="1"/>
</dbReference>
<evidence type="ECO:0000256" key="4">
    <source>
        <dbReference type="ARBA" id="ARBA00022989"/>
    </source>
</evidence>
<dbReference type="SUPFAM" id="SSF58038">
    <property type="entry name" value="SNARE fusion complex"/>
    <property type="match status" value="1"/>
</dbReference>
<protein>
    <recommendedName>
        <fullName evidence="10">t-SNARE coiled-coil homology domain-containing protein</fullName>
    </recommendedName>
</protein>
<name>A0AAW1Q7M7_9CHLO</name>
<evidence type="ECO:0000256" key="5">
    <source>
        <dbReference type="ARBA" id="ARBA00023136"/>
    </source>
</evidence>
<reference evidence="8 9" key="1">
    <citation type="journal article" date="2024" name="Nat. Commun.">
        <title>Phylogenomics reveals the evolutionary origins of lichenization in chlorophyte algae.</title>
        <authorList>
            <person name="Puginier C."/>
            <person name="Libourel C."/>
            <person name="Otte J."/>
            <person name="Skaloud P."/>
            <person name="Haon M."/>
            <person name="Grisel S."/>
            <person name="Petersen M."/>
            <person name="Berrin J.G."/>
            <person name="Delaux P.M."/>
            <person name="Dal Grande F."/>
            <person name="Keller J."/>
        </authorList>
    </citation>
    <scope>NUCLEOTIDE SEQUENCE [LARGE SCALE GENOMIC DNA]</scope>
    <source>
        <strain evidence="8 9">SAG 2043</strain>
    </source>
</reference>
<comment type="caution">
    <text evidence="8">The sequence shown here is derived from an EMBL/GenBank/DDBJ whole genome shotgun (WGS) entry which is preliminary data.</text>
</comment>
<feature type="compositionally biased region" description="Polar residues" evidence="6">
    <location>
        <begin position="16"/>
        <end position="27"/>
    </location>
</feature>
<feature type="transmembrane region" description="Helical" evidence="7">
    <location>
        <begin position="107"/>
        <end position="125"/>
    </location>
</feature>
<evidence type="ECO:0000256" key="7">
    <source>
        <dbReference type="SAM" id="Phobius"/>
    </source>
</evidence>
<keyword evidence="9" id="KW-1185">Reference proteome</keyword>
<evidence type="ECO:0000256" key="1">
    <source>
        <dbReference type="ARBA" id="ARBA00004167"/>
    </source>
</evidence>
<keyword evidence="4 7" id="KW-1133">Transmembrane helix</keyword>
<dbReference type="Proteomes" id="UP001489004">
    <property type="component" value="Unassembled WGS sequence"/>
</dbReference>
<dbReference type="GO" id="GO:0016020">
    <property type="term" value="C:membrane"/>
    <property type="evidence" value="ECO:0007669"/>
    <property type="project" value="UniProtKB-SubCell"/>
</dbReference>
<evidence type="ECO:0000256" key="6">
    <source>
        <dbReference type="SAM" id="MobiDB-lite"/>
    </source>
</evidence>
<evidence type="ECO:0008006" key="10">
    <source>
        <dbReference type="Google" id="ProtNLM"/>
    </source>
</evidence>
<evidence type="ECO:0000313" key="8">
    <source>
        <dbReference type="EMBL" id="KAK9818079.1"/>
    </source>
</evidence>
<evidence type="ECO:0000313" key="9">
    <source>
        <dbReference type="Proteomes" id="UP001489004"/>
    </source>
</evidence>
<feature type="compositionally biased region" description="Gly residues" evidence="6">
    <location>
        <begin position="1"/>
        <end position="11"/>
    </location>
</feature>
<sequence>MAHSFRGGGGFPSRDGLNTRSMFGQPPEQAQVSIDMGPAFDLNTEVEGLRSQVGQLKQISRAIGEESALQRQAAEGLEELLEKGRGAMKKAMKRLNRAYDQSKSNHMLYLVLFILGVFFVVYMWIKMYRLVKWVV</sequence>
<feature type="region of interest" description="Disordered" evidence="6">
    <location>
        <begin position="1"/>
        <end position="27"/>
    </location>
</feature>